<dbReference type="PRINTS" id="PR01243">
    <property type="entry name" value="NUCDPKINASE"/>
</dbReference>
<feature type="binding site" evidence="1">
    <location>
        <position position="578"/>
    </location>
    <ligand>
        <name>ATP</name>
        <dbReference type="ChEBI" id="CHEBI:30616"/>
    </ligand>
</feature>
<evidence type="ECO:0000313" key="6">
    <source>
        <dbReference type="Proteomes" id="UP000308267"/>
    </source>
</evidence>
<feature type="binding site" evidence="1">
    <location>
        <position position="588"/>
    </location>
    <ligand>
        <name>ATP</name>
        <dbReference type="ChEBI" id="CHEBI:30616"/>
    </ligand>
</feature>
<dbReference type="Gene3D" id="3.30.70.141">
    <property type="entry name" value="Nucleoside diphosphate kinase-like domain"/>
    <property type="match status" value="3"/>
</dbReference>
<feature type="domain" description="Nucleoside diphosphate kinase-like" evidence="4">
    <location>
        <begin position="156"/>
        <end position="296"/>
    </location>
</feature>
<organism evidence="5 6">
    <name type="scientific">Opisthorchis felineus</name>
    <dbReference type="NCBI Taxonomy" id="147828"/>
    <lineage>
        <taxon>Eukaryota</taxon>
        <taxon>Metazoa</taxon>
        <taxon>Spiralia</taxon>
        <taxon>Lophotrochozoa</taxon>
        <taxon>Platyhelminthes</taxon>
        <taxon>Trematoda</taxon>
        <taxon>Digenea</taxon>
        <taxon>Opisthorchiida</taxon>
        <taxon>Opisthorchiata</taxon>
        <taxon>Opisthorchiidae</taxon>
        <taxon>Opisthorchis</taxon>
    </lineage>
</organism>
<comment type="similarity">
    <text evidence="1 2">Belongs to the NDK family.</text>
</comment>
<dbReference type="Pfam" id="PF00334">
    <property type="entry name" value="NDK"/>
    <property type="match status" value="3"/>
</dbReference>
<dbReference type="GO" id="GO:0006241">
    <property type="term" value="P:CTP biosynthetic process"/>
    <property type="evidence" value="ECO:0007669"/>
    <property type="project" value="InterPro"/>
</dbReference>
<feature type="domain" description="Nucleoside diphosphate kinase-like" evidence="4">
    <location>
        <begin position="327"/>
        <end position="468"/>
    </location>
</feature>
<dbReference type="InterPro" id="IPR051766">
    <property type="entry name" value="TXND_domain-containing"/>
</dbReference>
<feature type="compositionally biased region" description="Polar residues" evidence="3">
    <location>
        <begin position="767"/>
        <end position="783"/>
    </location>
</feature>
<accession>A0A4S2ME65</accession>
<dbReference type="InterPro" id="IPR034907">
    <property type="entry name" value="NDK-like_dom"/>
</dbReference>
<dbReference type="InterPro" id="IPR036850">
    <property type="entry name" value="NDK-like_dom_sf"/>
</dbReference>
<evidence type="ECO:0000259" key="4">
    <source>
        <dbReference type="SMART" id="SM00562"/>
    </source>
</evidence>
<dbReference type="STRING" id="147828.A0A4S2ME65"/>
<dbReference type="SUPFAM" id="SSF52833">
    <property type="entry name" value="Thioredoxin-like"/>
    <property type="match status" value="1"/>
</dbReference>
<dbReference type="PANTHER" id="PTHR46135">
    <property type="entry name" value="NME/NM23 FAMILY MEMBER 8"/>
    <property type="match status" value="1"/>
</dbReference>
<feature type="region of interest" description="Disordered" evidence="3">
    <location>
        <begin position="552"/>
        <end position="578"/>
    </location>
</feature>
<reference evidence="5 6" key="1">
    <citation type="journal article" date="2019" name="BMC Genomics">
        <title>New insights from Opisthorchis felineus genome: update on genomics of the epidemiologically important liver flukes.</title>
        <authorList>
            <person name="Ershov N.I."/>
            <person name="Mordvinov V.A."/>
            <person name="Prokhortchouk E.B."/>
            <person name="Pakharukova M.Y."/>
            <person name="Gunbin K.V."/>
            <person name="Ustyantsev K."/>
            <person name="Genaev M.A."/>
            <person name="Blinov A.G."/>
            <person name="Mazur A."/>
            <person name="Boulygina E."/>
            <person name="Tsygankova S."/>
            <person name="Khrameeva E."/>
            <person name="Chekanov N."/>
            <person name="Fan G."/>
            <person name="Xiao A."/>
            <person name="Zhang H."/>
            <person name="Xu X."/>
            <person name="Yang H."/>
            <person name="Solovyev V."/>
            <person name="Lee S.M."/>
            <person name="Liu X."/>
            <person name="Afonnikov D.A."/>
            <person name="Skryabin K.G."/>
        </authorList>
    </citation>
    <scope>NUCLEOTIDE SEQUENCE [LARGE SCALE GENOMIC DNA]</scope>
    <source>
        <strain evidence="5">AK-0245</strain>
        <tissue evidence="5">Whole organism</tissue>
    </source>
</reference>
<keyword evidence="6" id="KW-1185">Reference proteome</keyword>
<dbReference type="InterPro" id="IPR036249">
    <property type="entry name" value="Thioredoxin-like_sf"/>
</dbReference>
<protein>
    <recommendedName>
        <fullName evidence="4">Nucleoside diphosphate kinase-like domain-containing protein</fullName>
    </recommendedName>
</protein>
<proteinExistence type="inferred from homology"/>
<feature type="binding site" evidence="1">
    <location>
        <position position="551"/>
    </location>
    <ligand>
        <name>ATP</name>
        <dbReference type="ChEBI" id="CHEBI:30616"/>
    </ligand>
</feature>
<dbReference type="GO" id="GO:0006228">
    <property type="term" value="P:UTP biosynthetic process"/>
    <property type="evidence" value="ECO:0007669"/>
    <property type="project" value="InterPro"/>
</dbReference>
<comment type="caution">
    <text evidence="5">The sequence shown here is derived from an EMBL/GenBank/DDBJ whole genome shotgun (WGS) entry which is preliminary data.</text>
</comment>
<dbReference type="AlphaFoldDB" id="A0A4S2ME65"/>
<feature type="compositionally biased region" description="Basic and acidic residues" evidence="3">
    <location>
        <begin position="665"/>
        <end position="674"/>
    </location>
</feature>
<feature type="compositionally biased region" description="Pro residues" evidence="3">
    <location>
        <begin position="705"/>
        <end position="715"/>
    </location>
</feature>
<feature type="binding site" evidence="1">
    <location>
        <position position="523"/>
    </location>
    <ligand>
        <name>ATP</name>
        <dbReference type="ChEBI" id="CHEBI:30616"/>
    </ligand>
</feature>
<name>A0A4S2ME65_OPIFE</name>
<comment type="caution">
    <text evidence="1">Lacks conserved residue(s) required for the propagation of feature annotation.</text>
</comment>
<dbReference type="GO" id="GO:0006183">
    <property type="term" value="P:GTP biosynthetic process"/>
    <property type="evidence" value="ECO:0007669"/>
    <property type="project" value="InterPro"/>
</dbReference>
<evidence type="ECO:0000256" key="3">
    <source>
        <dbReference type="SAM" id="MobiDB-lite"/>
    </source>
</evidence>
<dbReference type="InterPro" id="IPR001564">
    <property type="entry name" value="Nucleoside_diP_kinase"/>
</dbReference>
<dbReference type="CDD" id="cd04416">
    <property type="entry name" value="NDPk_TX"/>
    <property type="match status" value="1"/>
</dbReference>
<dbReference type="InterPro" id="IPR013766">
    <property type="entry name" value="Thioredoxin_domain"/>
</dbReference>
<feature type="active site" description="Pros-phosphohistidine intermediate" evidence="1">
    <location>
        <position position="591"/>
    </location>
</feature>
<feature type="compositionally biased region" description="Basic and acidic residues" evidence="3">
    <location>
        <begin position="784"/>
        <end position="793"/>
    </location>
</feature>
<feature type="domain" description="Nucleoside diphosphate kinase-like" evidence="4">
    <location>
        <begin position="469"/>
        <end position="614"/>
    </location>
</feature>
<feature type="compositionally biased region" description="Basic and acidic residues" evidence="3">
    <location>
        <begin position="614"/>
        <end position="623"/>
    </location>
</feature>
<feature type="compositionally biased region" description="Low complexity" evidence="3">
    <location>
        <begin position="716"/>
        <end position="733"/>
    </location>
</feature>
<feature type="compositionally biased region" description="Low complexity" evidence="3">
    <location>
        <begin position="800"/>
        <end position="833"/>
    </location>
</feature>
<dbReference type="SUPFAM" id="SSF54919">
    <property type="entry name" value="Nucleoside diphosphate kinase, NDK"/>
    <property type="match status" value="3"/>
</dbReference>
<feature type="compositionally biased region" description="Low complexity" evidence="3">
    <location>
        <begin position="639"/>
        <end position="663"/>
    </location>
</feature>
<feature type="compositionally biased region" description="Polar residues" evidence="3">
    <location>
        <begin position="742"/>
        <end position="759"/>
    </location>
</feature>
<dbReference type="Proteomes" id="UP000308267">
    <property type="component" value="Unassembled WGS sequence"/>
</dbReference>
<evidence type="ECO:0000313" key="5">
    <source>
        <dbReference type="EMBL" id="TGZ74875.1"/>
    </source>
</evidence>
<gene>
    <name evidence="5" type="ORF">CRM22_000704</name>
</gene>
<dbReference type="Pfam" id="PF00085">
    <property type="entry name" value="Thioredoxin"/>
    <property type="match status" value="1"/>
</dbReference>
<feature type="binding site" evidence="1">
    <location>
        <position position="557"/>
    </location>
    <ligand>
        <name>ATP</name>
        <dbReference type="ChEBI" id="CHEBI:30616"/>
    </ligand>
</feature>
<feature type="active site" description="Pros-phosphohistidine intermediate" evidence="1">
    <location>
        <position position="273"/>
    </location>
</feature>
<dbReference type="OrthoDB" id="10263751at2759"/>
<evidence type="ECO:0000256" key="2">
    <source>
        <dbReference type="RuleBase" id="RU004011"/>
    </source>
</evidence>
<dbReference type="PROSITE" id="PS51374">
    <property type="entry name" value="NDPK_LIKE"/>
    <property type="match status" value="3"/>
</dbReference>
<dbReference type="Gene3D" id="3.40.30.10">
    <property type="entry name" value="Glutaredoxin"/>
    <property type="match status" value="1"/>
</dbReference>
<evidence type="ECO:0000256" key="1">
    <source>
        <dbReference type="PROSITE-ProRule" id="PRU00706"/>
    </source>
</evidence>
<feature type="binding site" evidence="1">
    <location>
        <position position="477"/>
    </location>
    <ligand>
        <name>ATP</name>
        <dbReference type="ChEBI" id="CHEBI:30616"/>
    </ligand>
</feature>
<dbReference type="SMART" id="SM00562">
    <property type="entry name" value="NDK"/>
    <property type="match status" value="3"/>
</dbReference>
<feature type="active site" description="Pros-phosphohistidine intermediate" evidence="1">
    <location>
        <position position="451"/>
    </location>
</feature>
<sequence length="833" mass="91281">MAKKKAEVALQEEIETQEEWESALQREGLMIIDIYQDWSGPCKAAAGIFRRMKTELNDDLLNFAIAKADTIDSLVRYRGKCEPCFLFFGCGKLVAAIRGVNPPELEKNILEKLKQEHEVLRGEAERVEIRDPVFLAQELAEEEARRRKEEEEEVPQEVTVAVLKPDIVQSGRTEELIAELEEKGISVIRRTSHTFTKEEAEEFYAKLKGESYYKSLVDFMISGPSEILLCAKGAEGVTEELKGLVGPAISEASEKEPGLRAKYASDKIRNAIHAPDSKDEAAKELAFFFPDYEPPIVTVRRPRVKVTEDDIGERQLSALSSGYGEGIQRTVALLRPQAYSMYKDSILEKIKEAGFVVASQKEVTLSKEQAEDYYKEHRGETYFGELTTMMSSGPCLALLLARQDAVDTWRKLLGPKDVAEAKATAPESLRAQYFSEDKEDMAVGKSINLIHGSASVEEAQHDIERFFPVERTLAAVKPDAYANRDEIIEMIKSAGFHVAARKDTQLDEKLAAQLYENVKDKPFFDDLVKQMTSGRTLFMVLTREDAIAGWRRMMGPTDPDKAADEAPASAETTEPNIRATFGRSIIENAVHGSSSAQQASAAIQLIFGDPDIGMPEKSEKEPASEQPQEPAAESKSEPAAEPASESVVEMASEPAAEPVLEPAPTDDKSKHEEEGIVEEVLENTDQVEPAAEVPPEEVPKEESEIPPPSEAPEPPVVEAAAEPPPTSEVVAPETTAEVPVDEQNQSASADMRNQSQTGVKSDRGNKKSSISKVATSKSTSRSQGDADSKETKSSMHKSAGKSTGSSVSTKKIAPSSSKPPVASSTTTKSSKTK</sequence>
<dbReference type="EMBL" id="SJOL01001410">
    <property type="protein sequence ID" value="TGZ74875.1"/>
    <property type="molecule type" value="Genomic_DNA"/>
</dbReference>
<dbReference type="PANTHER" id="PTHR46135:SF3">
    <property type="entry name" value="NME_NM23 FAMILY MEMBER 8"/>
    <property type="match status" value="1"/>
</dbReference>
<feature type="region of interest" description="Disordered" evidence="3">
    <location>
        <begin position="609"/>
        <end position="833"/>
    </location>
</feature>
<dbReference type="GO" id="GO:0004550">
    <property type="term" value="F:nucleoside diphosphate kinase activity"/>
    <property type="evidence" value="ECO:0007669"/>
    <property type="project" value="InterPro"/>
</dbReference>